<sequence length="333" mass="35389">MVQKWYKTKANNMQETSVAGMPLAHEDEDGLPIPVTIPVPLGSRAHAVFTTRLGGISEGSFASLNLGGKAGDDFKSVFSNRCALQRALKADLCLVSQVHGNSVFDADEIVDSWDTSYGFDATGFADSQLQIEADAQVSTACSLALGMFAADCLPVLLADSESGVVAAAHCGRKGLMAGVLDSVIEAMCKKGANRSSITAVLGPCICGDCYEVGEEIACDFERRYPQTATRTRFGGVGIDIAQAARIDLALAGVANVVEALPRVTAATQYLAKDEELQTICKVDGEGEALENRLQALQNPMCTLENPLWYSHRRAGLAGKSHEGRMLALVIKDK</sequence>
<evidence type="ECO:0000256" key="5">
    <source>
        <dbReference type="ARBA" id="ARBA00022723"/>
    </source>
</evidence>
<evidence type="ECO:0000256" key="1">
    <source>
        <dbReference type="ARBA" id="ARBA00000553"/>
    </source>
</evidence>
<organism evidence="12 13">
    <name type="scientific">Gardnerella vaginalis</name>
    <dbReference type="NCBI Taxonomy" id="2702"/>
    <lineage>
        <taxon>Bacteria</taxon>
        <taxon>Bacillati</taxon>
        <taxon>Actinomycetota</taxon>
        <taxon>Actinomycetes</taxon>
        <taxon>Bifidobacteriales</taxon>
        <taxon>Bifidobacteriaceae</taxon>
        <taxon>Gardnerella</taxon>
    </lineage>
</organism>
<keyword evidence="8" id="KW-0186">Copper</keyword>
<dbReference type="AlphaFoldDB" id="A0A133NMN9"/>
<evidence type="ECO:0000313" key="13">
    <source>
        <dbReference type="Proteomes" id="UP000070558"/>
    </source>
</evidence>
<evidence type="ECO:0000256" key="3">
    <source>
        <dbReference type="ARBA" id="ARBA00007353"/>
    </source>
</evidence>
<reference evidence="12 13" key="1">
    <citation type="submission" date="2016-01" db="EMBL/GenBank/DDBJ databases">
        <authorList>
            <person name="Oliw E.H."/>
        </authorList>
    </citation>
    <scope>NUCLEOTIDE SEQUENCE [LARGE SCALE GENOMIC DNA]</scope>
    <source>
        <strain evidence="12 13">GED7760B</strain>
    </source>
</reference>
<dbReference type="GO" id="GO:0016787">
    <property type="term" value="F:hydrolase activity"/>
    <property type="evidence" value="ECO:0007669"/>
    <property type="project" value="UniProtKB-KW"/>
</dbReference>
<proteinExistence type="inferred from homology"/>
<dbReference type="PANTHER" id="PTHR30616">
    <property type="entry name" value="UNCHARACTERIZED PROTEIN YFIH"/>
    <property type="match status" value="1"/>
</dbReference>
<comment type="catalytic activity">
    <reaction evidence="1">
        <text>inosine + phosphate = alpha-D-ribose 1-phosphate + hypoxanthine</text>
        <dbReference type="Rhea" id="RHEA:27646"/>
        <dbReference type="ChEBI" id="CHEBI:17368"/>
        <dbReference type="ChEBI" id="CHEBI:17596"/>
        <dbReference type="ChEBI" id="CHEBI:43474"/>
        <dbReference type="ChEBI" id="CHEBI:57720"/>
        <dbReference type="EC" id="2.4.2.1"/>
    </reaction>
    <physiologicalReaction direction="left-to-right" evidence="1">
        <dbReference type="Rhea" id="RHEA:27647"/>
    </physiologicalReaction>
</comment>
<comment type="caution">
    <text evidence="12">The sequence shown here is derived from an EMBL/GenBank/DDBJ whole genome shotgun (WGS) entry which is preliminary data.</text>
</comment>
<evidence type="ECO:0000256" key="2">
    <source>
        <dbReference type="ARBA" id="ARBA00003215"/>
    </source>
</evidence>
<evidence type="ECO:0000256" key="9">
    <source>
        <dbReference type="ARBA" id="ARBA00047989"/>
    </source>
</evidence>
<keyword evidence="6" id="KW-0378">Hydrolase</keyword>
<evidence type="ECO:0000256" key="11">
    <source>
        <dbReference type="ARBA" id="ARBA00049893"/>
    </source>
</evidence>
<dbReference type="CDD" id="cd16833">
    <property type="entry name" value="YfiH"/>
    <property type="match status" value="1"/>
</dbReference>
<gene>
    <name evidence="12" type="ORF">HMPREF3216_01106</name>
</gene>
<keyword evidence="7" id="KW-0862">Zinc</keyword>
<dbReference type="EMBL" id="LRQA01000052">
    <property type="protein sequence ID" value="KXA17556.1"/>
    <property type="molecule type" value="Genomic_DNA"/>
</dbReference>
<dbReference type="PATRIC" id="fig|2702.99.peg.1081"/>
<dbReference type="SUPFAM" id="SSF64438">
    <property type="entry name" value="CNF1/YfiH-like putative cysteine hydrolases"/>
    <property type="match status" value="1"/>
</dbReference>
<dbReference type="Proteomes" id="UP000070558">
    <property type="component" value="Unassembled WGS sequence"/>
</dbReference>
<dbReference type="GO" id="GO:0005507">
    <property type="term" value="F:copper ion binding"/>
    <property type="evidence" value="ECO:0007669"/>
    <property type="project" value="TreeGrafter"/>
</dbReference>
<dbReference type="InterPro" id="IPR038371">
    <property type="entry name" value="Cu_polyphenol_OxRdtase_sf"/>
</dbReference>
<evidence type="ECO:0000256" key="4">
    <source>
        <dbReference type="ARBA" id="ARBA00022679"/>
    </source>
</evidence>
<evidence type="ECO:0000313" key="12">
    <source>
        <dbReference type="EMBL" id="KXA17556.1"/>
    </source>
</evidence>
<dbReference type="Pfam" id="PF02578">
    <property type="entry name" value="Cu-oxidase_4"/>
    <property type="match status" value="1"/>
</dbReference>
<comment type="catalytic activity">
    <reaction evidence="9">
        <text>adenosine + H2O + H(+) = inosine + NH4(+)</text>
        <dbReference type="Rhea" id="RHEA:24408"/>
        <dbReference type="ChEBI" id="CHEBI:15377"/>
        <dbReference type="ChEBI" id="CHEBI:15378"/>
        <dbReference type="ChEBI" id="CHEBI:16335"/>
        <dbReference type="ChEBI" id="CHEBI:17596"/>
        <dbReference type="ChEBI" id="CHEBI:28938"/>
        <dbReference type="EC" id="3.5.4.4"/>
    </reaction>
    <physiologicalReaction direction="left-to-right" evidence="9">
        <dbReference type="Rhea" id="RHEA:24409"/>
    </physiologicalReaction>
</comment>
<keyword evidence="4" id="KW-0808">Transferase</keyword>
<dbReference type="Gene3D" id="3.60.140.10">
    <property type="entry name" value="CNF1/YfiH-like putative cysteine hydrolases"/>
    <property type="match status" value="1"/>
</dbReference>
<name>A0A133NMN9_GARVA</name>
<comment type="catalytic activity">
    <reaction evidence="10">
        <text>adenosine + phosphate = alpha-D-ribose 1-phosphate + adenine</text>
        <dbReference type="Rhea" id="RHEA:27642"/>
        <dbReference type="ChEBI" id="CHEBI:16335"/>
        <dbReference type="ChEBI" id="CHEBI:16708"/>
        <dbReference type="ChEBI" id="CHEBI:43474"/>
        <dbReference type="ChEBI" id="CHEBI:57720"/>
        <dbReference type="EC" id="2.4.2.1"/>
    </reaction>
    <physiologicalReaction direction="left-to-right" evidence="10">
        <dbReference type="Rhea" id="RHEA:27643"/>
    </physiologicalReaction>
</comment>
<dbReference type="InterPro" id="IPR003730">
    <property type="entry name" value="Cu_polyphenol_OxRdtase"/>
</dbReference>
<keyword evidence="5" id="KW-0479">Metal-binding</keyword>
<evidence type="ECO:0000256" key="7">
    <source>
        <dbReference type="ARBA" id="ARBA00022833"/>
    </source>
</evidence>
<dbReference type="GO" id="GO:0017061">
    <property type="term" value="F:S-methyl-5-thioadenosine phosphorylase activity"/>
    <property type="evidence" value="ECO:0007669"/>
    <property type="project" value="UniProtKB-EC"/>
</dbReference>
<protein>
    <recommendedName>
        <fullName evidence="14">Copper oxidase</fullName>
    </recommendedName>
</protein>
<evidence type="ECO:0000256" key="8">
    <source>
        <dbReference type="ARBA" id="ARBA00023008"/>
    </source>
</evidence>
<comment type="similarity">
    <text evidence="3">Belongs to the purine nucleoside phosphorylase YfiH/LACC1 family.</text>
</comment>
<accession>A0A133NMN9</accession>
<dbReference type="PANTHER" id="PTHR30616:SF2">
    <property type="entry name" value="PURINE NUCLEOSIDE PHOSPHORYLASE LACC1"/>
    <property type="match status" value="1"/>
</dbReference>
<evidence type="ECO:0000256" key="6">
    <source>
        <dbReference type="ARBA" id="ARBA00022801"/>
    </source>
</evidence>
<evidence type="ECO:0000256" key="10">
    <source>
        <dbReference type="ARBA" id="ARBA00048968"/>
    </source>
</evidence>
<comment type="catalytic activity">
    <reaction evidence="11">
        <text>S-methyl-5'-thioadenosine + phosphate = 5-(methylsulfanyl)-alpha-D-ribose 1-phosphate + adenine</text>
        <dbReference type="Rhea" id="RHEA:11852"/>
        <dbReference type="ChEBI" id="CHEBI:16708"/>
        <dbReference type="ChEBI" id="CHEBI:17509"/>
        <dbReference type="ChEBI" id="CHEBI:43474"/>
        <dbReference type="ChEBI" id="CHEBI:58533"/>
        <dbReference type="EC" id="2.4.2.28"/>
    </reaction>
    <physiologicalReaction direction="left-to-right" evidence="11">
        <dbReference type="Rhea" id="RHEA:11853"/>
    </physiologicalReaction>
</comment>
<dbReference type="InterPro" id="IPR011324">
    <property type="entry name" value="Cytotoxic_necrot_fac-like_cat"/>
</dbReference>
<evidence type="ECO:0008006" key="14">
    <source>
        <dbReference type="Google" id="ProtNLM"/>
    </source>
</evidence>
<comment type="function">
    <text evidence="2">Purine nucleoside enzyme that catalyzes the phosphorolysis of adenosine and inosine nucleosides, yielding D-ribose 1-phosphate and the respective free bases, adenine and hypoxanthine. Also catalyzes the phosphorolysis of S-methyl-5'-thioadenosine into adenine and S-methyl-5-thio-alpha-D-ribose 1-phosphate. Also has adenosine deaminase activity.</text>
</comment>